<keyword evidence="3" id="KW-1185">Reference proteome</keyword>
<name>A0AAW4L7C6_9BACT</name>
<dbReference type="PANTHER" id="PTHR21015:SF22">
    <property type="entry name" value="GLYCOSYLTRANSFERASE"/>
    <property type="match status" value="1"/>
</dbReference>
<sequence>MILIRTCGDARVGMGHLSRMLTLAATMRDDFNREVVFLVNRNVASEELIRSRGFNALTYQEYSPECLGGVLDAIPVEQIVTCVIDAPEIEKNEVSLYKGLGIRVAVVVCKGPARLLADINVFPVAHYDFLALGWSGYQGALLGGADFVVLPKEFTSRQASGLIPYEKRRKILVTMGGADPNSLTIMIMQALRGVARDNPVEIVLGHNCRCKDEVRKINDEYDNVFAIRENIENMAPIMEDAALAITALGITIYELASMGVPTVVINNFSHDEDDADGLEKLGFMRLLGNYKNLTVEFLRNNLESLWNDLASREVMANKAAMVTDGVGTRRICAALLNQTGVA</sequence>
<protein>
    <recommendedName>
        <fullName evidence="1">Glycosyl transferase family 28 C-terminal domain-containing protein</fullName>
    </recommendedName>
</protein>
<dbReference type="GO" id="GO:0016758">
    <property type="term" value="F:hexosyltransferase activity"/>
    <property type="evidence" value="ECO:0007669"/>
    <property type="project" value="InterPro"/>
</dbReference>
<comment type="caution">
    <text evidence="2">The sequence shown here is derived from an EMBL/GenBank/DDBJ whole genome shotgun (WGS) entry which is preliminary data.</text>
</comment>
<accession>A0AAW4L7C6</accession>
<evidence type="ECO:0000313" key="3">
    <source>
        <dbReference type="Proteomes" id="UP000811899"/>
    </source>
</evidence>
<dbReference type="Gene3D" id="3.40.50.11190">
    <property type="match status" value="1"/>
</dbReference>
<reference evidence="2 3" key="1">
    <citation type="submission" date="2021-05" db="EMBL/GenBank/DDBJ databases">
        <title>The draft genome of Geobacter pelophilus DSM 12255.</title>
        <authorList>
            <person name="Xu Z."/>
            <person name="Masuda Y."/>
            <person name="Itoh H."/>
            <person name="Senoo K."/>
        </authorList>
    </citation>
    <scope>NUCLEOTIDE SEQUENCE [LARGE SCALE GENOMIC DNA]</scope>
    <source>
        <strain evidence="2 3">DSM 12255</strain>
    </source>
</reference>
<dbReference type="AlphaFoldDB" id="A0AAW4L7C6"/>
<proteinExistence type="predicted"/>
<dbReference type="Pfam" id="PF04101">
    <property type="entry name" value="Glyco_tran_28_C"/>
    <property type="match status" value="1"/>
</dbReference>
<dbReference type="Gene3D" id="3.40.50.2000">
    <property type="entry name" value="Glycogen Phosphorylase B"/>
    <property type="match status" value="1"/>
</dbReference>
<dbReference type="SUPFAM" id="SSF53756">
    <property type="entry name" value="UDP-Glycosyltransferase/glycogen phosphorylase"/>
    <property type="match status" value="1"/>
</dbReference>
<organism evidence="2 3">
    <name type="scientific">Geoanaerobacter pelophilus</name>
    <dbReference type="NCBI Taxonomy" id="60036"/>
    <lineage>
        <taxon>Bacteria</taxon>
        <taxon>Pseudomonadati</taxon>
        <taxon>Thermodesulfobacteriota</taxon>
        <taxon>Desulfuromonadia</taxon>
        <taxon>Geobacterales</taxon>
        <taxon>Geobacteraceae</taxon>
        <taxon>Geoanaerobacter</taxon>
    </lineage>
</organism>
<dbReference type="PANTHER" id="PTHR21015">
    <property type="entry name" value="UDP-N-ACETYLGLUCOSAMINE--N-ACETYLMURAMYL-(PENTAPEPTIDE) PYROPHOSPHORYL-UNDECAPRENOL N-ACETYLGLUCOSAMINE TRANSFERASE 1"/>
    <property type="match status" value="1"/>
</dbReference>
<dbReference type="EMBL" id="JAHCVJ010000002">
    <property type="protein sequence ID" value="MBT0663924.1"/>
    <property type="molecule type" value="Genomic_DNA"/>
</dbReference>
<evidence type="ECO:0000313" key="2">
    <source>
        <dbReference type="EMBL" id="MBT0663924.1"/>
    </source>
</evidence>
<feature type="domain" description="Glycosyl transferase family 28 C-terminal" evidence="1">
    <location>
        <begin position="219"/>
        <end position="319"/>
    </location>
</feature>
<dbReference type="InterPro" id="IPR007235">
    <property type="entry name" value="Glyco_trans_28_C"/>
</dbReference>
<dbReference type="Proteomes" id="UP000811899">
    <property type="component" value="Unassembled WGS sequence"/>
</dbReference>
<gene>
    <name evidence="2" type="ORF">KI809_06370</name>
</gene>
<dbReference type="RefSeq" id="WP_214170700.1">
    <property type="nucleotide sequence ID" value="NZ_JAHCVJ010000002.1"/>
</dbReference>
<evidence type="ECO:0000259" key="1">
    <source>
        <dbReference type="Pfam" id="PF04101"/>
    </source>
</evidence>